<dbReference type="Proteomes" id="UP000002630">
    <property type="component" value="Linkage Group LG33"/>
</dbReference>
<feature type="compositionally biased region" description="Basic and acidic residues" evidence="2">
    <location>
        <begin position="152"/>
        <end position="183"/>
    </location>
</feature>
<evidence type="ECO:0000313" key="5">
    <source>
        <dbReference type="Proteomes" id="UP000002630"/>
    </source>
</evidence>
<organism evidence="4 5">
    <name type="scientific">Ectocarpus siliculosus</name>
    <name type="common">Brown alga</name>
    <name type="synonym">Conferva siliculosa</name>
    <dbReference type="NCBI Taxonomy" id="2880"/>
    <lineage>
        <taxon>Eukaryota</taxon>
        <taxon>Sar</taxon>
        <taxon>Stramenopiles</taxon>
        <taxon>Ochrophyta</taxon>
        <taxon>PX clade</taxon>
        <taxon>Phaeophyceae</taxon>
        <taxon>Ectocarpales</taxon>
        <taxon>Ectocarpaceae</taxon>
        <taxon>Ectocarpus</taxon>
    </lineage>
</organism>
<feature type="compositionally biased region" description="Basic and acidic residues" evidence="2">
    <location>
        <begin position="76"/>
        <end position="85"/>
    </location>
</feature>
<evidence type="ECO:0000256" key="2">
    <source>
        <dbReference type="SAM" id="MobiDB-lite"/>
    </source>
</evidence>
<feature type="domain" description="Tubby C-terminal" evidence="3">
    <location>
        <begin position="360"/>
        <end position="593"/>
    </location>
</feature>
<dbReference type="PANTHER" id="PTHR16517">
    <property type="entry name" value="TUBBY-RELATED"/>
    <property type="match status" value="1"/>
</dbReference>
<comment type="similarity">
    <text evidence="1">Belongs to the TUB family.</text>
</comment>
<reference evidence="4 5" key="1">
    <citation type="journal article" date="2010" name="Nature">
        <title>The Ectocarpus genome and the independent evolution of multicellularity in brown algae.</title>
        <authorList>
            <person name="Cock J.M."/>
            <person name="Sterck L."/>
            <person name="Rouze P."/>
            <person name="Scornet D."/>
            <person name="Allen A.E."/>
            <person name="Amoutzias G."/>
            <person name="Anthouard V."/>
            <person name="Artiguenave F."/>
            <person name="Aury J.M."/>
            <person name="Badger J.H."/>
            <person name="Beszteri B."/>
            <person name="Billiau K."/>
            <person name="Bonnet E."/>
            <person name="Bothwell J.H."/>
            <person name="Bowler C."/>
            <person name="Boyen C."/>
            <person name="Brownlee C."/>
            <person name="Carrano C.J."/>
            <person name="Charrier B."/>
            <person name="Cho G.Y."/>
            <person name="Coelho S.M."/>
            <person name="Collen J."/>
            <person name="Corre E."/>
            <person name="Da Silva C."/>
            <person name="Delage L."/>
            <person name="Delaroque N."/>
            <person name="Dittami S.M."/>
            <person name="Doulbeau S."/>
            <person name="Elias M."/>
            <person name="Farnham G."/>
            <person name="Gachon C.M."/>
            <person name="Gschloessl B."/>
            <person name="Heesch S."/>
            <person name="Jabbari K."/>
            <person name="Jubin C."/>
            <person name="Kawai H."/>
            <person name="Kimura K."/>
            <person name="Kloareg B."/>
            <person name="Kupper F.C."/>
            <person name="Lang D."/>
            <person name="Le Bail A."/>
            <person name="Leblanc C."/>
            <person name="Lerouge P."/>
            <person name="Lohr M."/>
            <person name="Lopez P.J."/>
            <person name="Martens C."/>
            <person name="Maumus F."/>
            <person name="Michel G."/>
            <person name="Miranda-Saavedra D."/>
            <person name="Morales J."/>
            <person name="Moreau H."/>
            <person name="Motomura T."/>
            <person name="Nagasato C."/>
            <person name="Napoli C.A."/>
            <person name="Nelson D.R."/>
            <person name="Nyvall-Collen P."/>
            <person name="Peters A.F."/>
            <person name="Pommier C."/>
            <person name="Potin P."/>
            <person name="Poulain J."/>
            <person name="Quesneville H."/>
            <person name="Read B."/>
            <person name="Rensing S.A."/>
            <person name="Ritter A."/>
            <person name="Rousvoal S."/>
            <person name="Samanta M."/>
            <person name="Samson G."/>
            <person name="Schroeder D.C."/>
            <person name="Segurens B."/>
            <person name="Strittmatter M."/>
            <person name="Tonon T."/>
            <person name="Tregear J.W."/>
            <person name="Valentin K."/>
            <person name="von Dassow P."/>
            <person name="Yamagishi T."/>
            <person name="Van de Peer Y."/>
            <person name="Wincker P."/>
        </authorList>
    </citation>
    <scope>NUCLEOTIDE SEQUENCE [LARGE SCALE GENOMIC DNA]</scope>
    <source>
        <strain evidence="5">Ec32 / CCAP1310/4</strain>
    </source>
</reference>
<proteinExistence type="inferred from homology"/>
<evidence type="ECO:0000256" key="1">
    <source>
        <dbReference type="ARBA" id="ARBA00007129"/>
    </source>
</evidence>
<dbReference type="EMBL" id="FN648542">
    <property type="protein sequence ID" value="CBJ26562.1"/>
    <property type="molecule type" value="Genomic_DNA"/>
</dbReference>
<feature type="region of interest" description="Disordered" evidence="2">
    <location>
        <begin position="316"/>
        <end position="339"/>
    </location>
</feature>
<feature type="compositionally biased region" description="Basic and acidic residues" evidence="2">
    <location>
        <begin position="195"/>
        <end position="207"/>
    </location>
</feature>
<dbReference type="EMBL" id="FN649758">
    <property type="protein sequence ID" value="CBJ26562.1"/>
    <property type="molecule type" value="Genomic_DNA"/>
</dbReference>
<evidence type="ECO:0000313" key="4">
    <source>
        <dbReference type="EMBL" id="CBJ26562.1"/>
    </source>
</evidence>
<feature type="compositionally biased region" description="Low complexity" evidence="2">
    <location>
        <begin position="8"/>
        <end position="18"/>
    </location>
</feature>
<feature type="compositionally biased region" description="Basic and acidic residues" evidence="2">
    <location>
        <begin position="231"/>
        <end position="247"/>
    </location>
</feature>
<dbReference type="SUPFAM" id="SSF54518">
    <property type="entry name" value="Tubby C-terminal domain-like"/>
    <property type="match status" value="1"/>
</dbReference>
<gene>
    <name evidence="4" type="ORF">Esi_0035_0026</name>
</gene>
<dbReference type="Gene3D" id="3.20.90.10">
    <property type="entry name" value="Tubby Protein, Chain A"/>
    <property type="match status" value="1"/>
</dbReference>
<feature type="compositionally biased region" description="Basic and acidic residues" evidence="2">
    <location>
        <begin position="19"/>
        <end position="28"/>
    </location>
</feature>
<sequence>MGWLAGSTAAATAAATDAESCRTRRGDRGGGLNSSERPSTISSSTLTPSHESRHSSQFDRLNSDNCTYGTEAEDSATERSRRSGDEGNADDTLESRRTSSSRQKKFLSATRGRQSTGSMERSVMDEKHSRSASKAGMKRQARRSLGQGHGVARHEGKSTRRHDTMGSDRGRRHDKALPHRESSSAHGRGGLADDVTARDVSRSIARDGDDDDNDNSAARRRTENSSTATAEGKEDSQGTAVSHDKTSGIKPRTAAGAWFAAQGEKKAREGSKRDGNGGESGGERDGVDAAASDDSFSDNIVSSQRRFCGKGEGMVTGRCGGDETTEEDGGRGKDSWASIVEGGRSPARCKSLMLSYERGNNSDLVQCVVVRDRSGMNRLYPQYRFFFEGRGDQLMMVAQKCSKNRTSNYHVFDMNRGGFQTRLSKKNGNYLGKVRTNLKRTEATVFTNDQEVAELGAISFEKPGLVDHLRDGSQPRKFTVLLPALDCDGSPVAHKVDPYDADSDMLSRMKQGRHGNMFLLQSREPTYTKGNYRLNFHGRVTVPSVKNFQLVSPDDALHTVCQFGKVGEDRFHLDYRAPINAFQALCISIAQFNF</sequence>
<feature type="compositionally biased region" description="Basic and acidic residues" evidence="2">
    <location>
        <begin position="263"/>
        <end position="287"/>
    </location>
</feature>
<dbReference type="AlphaFoldDB" id="D7FYS0"/>
<protein>
    <recommendedName>
        <fullName evidence="3">Tubby C-terminal domain-containing protein</fullName>
    </recommendedName>
</protein>
<dbReference type="Pfam" id="PF01167">
    <property type="entry name" value="Tub"/>
    <property type="match status" value="1"/>
</dbReference>
<dbReference type="PRINTS" id="PR01573">
    <property type="entry name" value="SUPERTUBBY"/>
</dbReference>
<dbReference type="OrthoDB" id="8775810at2759"/>
<accession>D7FYS0</accession>
<dbReference type="PANTHER" id="PTHR16517:SF7">
    <property type="entry name" value="PROTEIN KING TUBBY"/>
    <property type="match status" value="1"/>
</dbReference>
<name>D7FYS0_ECTSI</name>
<feature type="compositionally biased region" description="Low complexity" evidence="2">
    <location>
        <begin position="34"/>
        <end position="49"/>
    </location>
</feature>
<dbReference type="eggNOG" id="KOG2502">
    <property type="taxonomic scope" value="Eukaryota"/>
</dbReference>
<dbReference type="InterPro" id="IPR000007">
    <property type="entry name" value="Tubby_C"/>
</dbReference>
<dbReference type="STRING" id="2880.D7FYS0"/>
<evidence type="ECO:0000259" key="3">
    <source>
        <dbReference type="Pfam" id="PF01167"/>
    </source>
</evidence>
<feature type="region of interest" description="Disordered" evidence="2">
    <location>
        <begin position="1"/>
        <end position="296"/>
    </location>
</feature>
<keyword evidence="5" id="KW-1185">Reference proteome</keyword>
<dbReference type="InterPro" id="IPR025659">
    <property type="entry name" value="Tubby-like_C"/>
</dbReference>
<dbReference type="InParanoid" id="D7FYS0"/>
<feature type="compositionally biased region" description="Polar residues" evidence="2">
    <location>
        <begin position="58"/>
        <end position="68"/>
    </location>
</feature>